<reference evidence="12" key="1">
    <citation type="submission" date="2020-04" db="EMBL/GenBank/DDBJ databases">
        <title>Analysis of mating type loci in Filobasidium floriforme.</title>
        <authorList>
            <person name="Nowrousian M."/>
        </authorList>
    </citation>
    <scope>NUCLEOTIDE SEQUENCE</scope>
    <source>
        <strain evidence="12">CBS 6242</strain>
    </source>
</reference>
<feature type="binding site" evidence="10">
    <location>
        <position position="419"/>
    </location>
    <ligand>
        <name>Zn(2+)</name>
        <dbReference type="ChEBI" id="CHEBI:29105"/>
    </ligand>
</feature>
<keyword evidence="6" id="KW-0028">Amino-acid biosynthesis</keyword>
<feature type="active site" description="Proton acceptor" evidence="7">
    <location>
        <position position="326"/>
    </location>
</feature>
<dbReference type="CDD" id="cd06572">
    <property type="entry name" value="Histidinol_dh"/>
    <property type="match status" value="1"/>
</dbReference>
<feature type="binding site" evidence="9">
    <location>
        <position position="419"/>
    </location>
    <ligand>
        <name>substrate</name>
    </ligand>
</feature>
<dbReference type="OrthoDB" id="1703565at2759"/>
<gene>
    <name evidence="12" type="ORF">FFLO_05049</name>
</gene>
<evidence type="ECO:0000256" key="7">
    <source>
        <dbReference type="PIRSR" id="PIRSR000099-1"/>
    </source>
</evidence>
<feature type="binding site" evidence="9">
    <location>
        <position position="326"/>
    </location>
    <ligand>
        <name>substrate</name>
    </ligand>
</feature>
<evidence type="ECO:0000313" key="12">
    <source>
        <dbReference type="EMBL" id="KAG7530450.1"/>
    </source>
</evidence>
<evidence type="ECO:0000256" key="4">
    <source>
        <dbReference type="ARBA" id="ARBA00022833"/>
    </source>
</evidence>
<dbReference type="PANTHER" id="PTHR21256:SF14">
    <property type="entry name" value="HISTIDINOL DEHYDROGENASE"/>
    <property type="match status" value="1"/>
</dbReference>
<evidence type="ECO:0000313" key="13">
    <source>
        <dbReference type="Proteomes" id="UP000812966"/>
    </source>
</evidence>
<comment type="function">
    <text evidence="6">Catalyzes the sequential NAD-dependent oxidations of L-histidinol to L-histidinaldehyde and then to L-histidine.</text>
</comment>
<feature type="binding site" evidence="9">
    <location>
        <position position="359"/>
    </location>
    <ligand>
        <name>substrate</name>
    </ligand>
</feature>
<keyword evidence="6 8" id="KW-0520">NAD</keyword>
<keyword evidence="13" id="KW-1185">Reference proteome</keyword>
<organism evidence="12 13">
    <name type="scientific">Filobasidium floriforme</name>
    <dbReference type="NCBI Taxonomy" id="5210"/>
    <lineage>
        <taxon>Eukaryota</taxon>
        <taxon>Fungi</taxon>
        <taxon>Dikarya</taxon>
        <taxon>Basidiomycota</taxon>
        <taxon>Agaricomycotina</taxon>
        <taxon>Tremellomycetes</taxon>
        <taxon>Filobasidiales</taxon>
        <taxon>Filobasidiaceae</taxon>
        <taxon>Filobasidium</taxon>
    </lineage>
</organism>
<dbReference type="PANTHER" id="PTHR21256">
    <property type="entry name" value="HISTIDINOL DEHYDROGENASE HDH"/>
    <property type="match status" value="1"/>
</dbReference>
<evidence type="ECO:0000256" key="6">
    <source>
        <dbReference type="PIRNR" id="PIRNR000099"/>
    </source>
</evidence>
<dbReference type="AlphaFoldDB" id="A0A8K0JHS1"/>
<evidence type="ECO:0000256" key="8">
    <source>
        <dbReference type="PIRSR" id="PIRSR000099-2"/>
    </source>
</evidence>
<dbReference type="InterPro" id="IPR022695">
    <property type="entry name" value="Histidinol_DH_monofunct"/>
</dbReference>
<dbReference type="NCBIfam" id="TIGR00069">
    <property type="entry name" value="hisD"/>
    <property type="match status" value="1"/>
</dbReference>
<dbReference type="Proteomes" id="UP000812966">
    <property type="component" value="Unassembled WGS sequence"/>
</dbReference>
<dbReference type="FunFam" id="3.40.50.1980:FF:000001">
    <property type="entry name" value="Histidinol dehydrogenase"/>
    <property type="match status" value="1"/>
</dbReference>
<accession>A0A8K0JHS1</accession>
<comment type="catalytic activity">
    <reaction evidence="6">
        <text>L-histidinol + 2 NAD(+) + H2O = L-histidine + 2 NADH + 3 H(+)</text>
        <dbReference type="Rhea" id="RHEA:20641"/>
        <dbReference type="ChEBI" id="CHEBI:15377"/>
        <dbReference type="ChEBI" id="CHEBI:15378"/>
        <dbReference type="ChEBI" id="CHEBI:57540"/>
        <dbReference type="ChEBI" id="CHEBI:57595"/>
        <dbReference type="ChEBI" id="CHEBI:57699"/>
        <dbReference type="ChEBI" id="CHEBI:57945"/>
        <dbReference type="EC" id="1.1.1.23"/>
    </reaction>
</comment>
<comment type="similarity">
    <text evidence="2 6 11">Belongs to the histidinol dehydrogenase family.</text>
</comment>
<keyword evidence="4 10" id="KW-0862">Zinc</keyword>
<feature type="active site" description="Proton acceptor" evidence="7">
    <location>
        <position position="325"/>
    </location>
</feature>
<dbReference type="PROSITE" id="PS00611">
    <property type="entry name" value="HISOL_DEHYDROGENASE"/>
    <property type="match status" value="1"/>
</dbReference>
<evidence type="ECO:0000256" key="10">
    <source>
        <dbReference type="PIRSR" id="PIRSR000099-4"/>
    </source>
</evidence>
<dbReference type="InterPro" id="IPR001692">
    <property type="entry name" value="Histidinol_DH_CS"/>
</dbReference>
<comment type="cofactor">
    <cofactor evidence="10">
        <name>Zn(2+)</name>
        <dbReference type="ChEBI" id="CHEBI:29105"/>
    </cofactor>
    <text evidence="10">Binds 1 zinc ion per subunit.</text>
</comment>
<dbReference type="GO" id="GO:0005829">
    <property type="term" value="C:cytosol"/>
    <property type="evidence" value="ECO:0007669"/>
    <property type="project" value="TreeGrafter"/>
</dbReference>
<feature type="binding site" evidence="9">
    <location>
        <position position="255"/>
    </location>
    <ligand>
        <name>substrate</name>
    </ligand>
</feature>
<dbReference type="GO" id="GO:0004399">
    <property type="term" value="F:histidinol dehydrogenase activity"/>
    <property type="evidence" value="ECO:0007669"/>
    <property type="project" value="UniProtKB-UniRule"/>
</dbReference>
<protein>
    <recommendedName>
        <fullName evidence="6">Histidinol dehydrogenase</fullName>
        <shortName evidence="6">HDH</shortName>
        <ecNumber evidence="6">1.1.1.23</ecNumber>
    </recommendedName>
</protein>
<dbReference type="GO" id="GO:0000105">
    <property type="term" value="P:L-histidine biosynthetic process"/>
    <property type="evidence" value="ECO:0007669"/>
    <property type="project" value="UniProtKB-UniRule"/>
</dbReference>
<proteinExistence type="inferred from homology"/>
<dbReference type="Gene3D" id="1.20.5.1300">
    <property type="match status" value="1"/>
</dbReference>
<evidence type="ECO:0000256" key="3">
    <source>
        <dbReference type="ARBA" id="ARBA00022723"/>
    </source>
</evidence>
<comment type="pathway">
    <text evidence="1 6">Amino-acid biosynthesis; L-histidine biosynthesis; L-histidine from 5-phospho-alpha-D-ribose 1-diphosphate: step 9/9.</text>
</comment>
<evidence type="ECO:0000256" key="9">
    <source>
        <dbReference type="PIRSR" id="PIRSR000099-3"/>
    </source>
</evidence>
<dbReference type="UniPathway" id="UPA00031">
    <property type="reaction ID" value="UER00014"/>
</dbReference>
<name>A0A8K0JHS1_9TREE</name>
<feature type="binding site" evidence="10">
    <location>
        <position position="359"/>
    </location>
    <ligand>
        <name>Zn(2+)</name>
        <dbReference type="ChEBI" id="CHEBI:29105"/>
    </ligand>
</feature>
<keyword evidence="6" id="KW-0368">Histidine biosynthesis</keyword>
<feature type="binding site" evidence="8">
    <location>
        <position position="187"/>
    </location>
    <ligand>
        <name>NAD(+)</name>
        <dbReference type="ChEBI" id="CHEBI:57540"/>
    </ligand>
</feature>
<feature type="binding site" evidence="9">
    <location>
        <position position="258"/>
    </location>
    <ligand>
        <name>substrate</name>
    </ligand>
</feature>
<feature type="binding site" evidence="10">
    <location>
        <position position="258"/>
    </location>
    <ligand>
        <name>Zn(2+)</name>
        <dbReference type="ChEBI" id="CHEBI:29105"/>
    </ligand>
</feature>
<evidence type="ECO:0000256" key="11">
    <source>
        <dbReference type="RuleBase" id="RU004175"/>
    </source>
</evidence>
<feature type="binding site" evidence="9">
    <location>
        <position position="233"/>
    </location>
    <ligand>
        <name>substrate</name>
    </ligand>
</feature>
<dbReference type="GO" id="GO:0046872">
    <property type="term" value="F:metal ion binding"/>
    <property type="evidence" value="ECO:0007669"/>
    <property type="project" value="UniProtKB-KW"/>
</dbReference>
<dbReference type="EMBL" id="JABELV010000118">
    <property type="protein sequence ID" value="KAG7530450.1"/>
    <property type="molecule type" value="Genomic_DNA"/>
</dbReference>
<dbReference type="InterPro" id="IPR012131">
    <property type="entry name" value="Hstdl_DH"/>
</dbReference>
<feature type="binding site" evidence="9">
    <location>
        <position position="414"/>
    </location>
    <ligand>
        <name>substrate</name>
    </ligand>
</feature>
<dbReference type="Pfam" id="PF00815">
    <property type="entry name" value="Histidinol_dh"/>
    <property type="match status" value="1"/>
</dbReference>
<keyword evidence="5 6" id="KW-0560">Oxidoreductase</keyword>
<comment type="caution">
    <text evidence="12">The sequence shown here is derived from an EMBL/GenBank/DDBJ whole genome shotgun (WGS) entry which is preliminary data.</text>
</comment>
<dbReference type="InterPro" id="IPR016161">
    <property type="entry name" value="Ald_DH/histidinol_DH"/>
</dbReference>
<evidence type="ECO:0000256" key="5">
    <source>
        <dbReference type="ARBA" id="ARBA00023002"/>
    </source>
</evidence>
<dbReference type="SUPFAM" id="SSF53720">
    <property type="entry name" value="ALDH-like"/>
    <property type="match status" value="1"/>
</dbReference>
<dbReference type="PIRSF" id="PIRSF000099">
    <property type="entry name" value="Histidinol_dh"/>
    <property type="match status" value="1"/>
</dbReference>
<evidence type="ECO:0000256" key="1">
    <source>
        <dbReference type="ARBA" id="ARBA00004940"/>
    </source>
</evidence>
<feature type="binding site" evidence="10">
    <location>
        <position position="255"/>
    </location>
    <ligand>
        <name>Zn(2+)</name>
        <dbReference type="ChEBI" id="CHEBI:29105"/>
    </ligand>
</feature>
<keyword evidence="3 10" id="KW-0479">Metal-binding</keyword>
<dbReference type="FunFam" id="3.40.50.1980:FF:000026">
    <property type="entry name" value="Histidinol dehydrogenase"/>
    <property type="match status" value="1"/>
</dbReference>
<dbReference type="PRINTS" id="PR00083">
    <property type="entry name" value="HOLDHDRGNASE"/>
</dbReference>
<dbReference type="GO" id="GO:0051287">
    <property type="term" value="F:NAD binding"/>
    <property type="evidence" value="ECO:0007669"/>
    <property type="project" value="InterPro"/>
</dbReference>
<evidence type="ECO:0000256" key="2">
    <source>
        <dbReference type="ARBA" id="ARBA00010178"/>
    </source>
</evidence>
<sequence length="442" mass="47612">MSPTYLKKPAPLPTNETGHVTGQIDVKGIVSSVIDDVRKNGDEAVRRYSEKFDKWSPESFRLSKEQIEAIISKVPQQTIDDIKEVQSNVRAFAQKQKESLKDFEVEIRPGVHLGQKNVPIDAVGCYIPGGRYPLLASAHMTILTAKIAGVPNVIACTPPINGEIPNATVAAMYFAGADAIYLLGGTQAIAAMAIGTETIPKVNFICGPGNAFVATAKAMLYGEIGIDLFAGPTEVLIVADEDASPFMCAVDLLSQAEHGPDTPAVLVTNSERVGKETIEHVEKILTTTNMSTAGLASTSWKAFGEVVVTETIDEAYKVADTYASEHVQILTKSPRDALTKMSNYGALFLGAKTCVSYGDKVIGTNHVLPTKGAARYTGGLCVQKFLKTYTYQEIKTEEASGALGRLCGRAARAENFEGHARSGDLRASLFAKDQIDWIYTRE</sequence>
<feature type="binding site" evidence="8">
    <location>
        <position position="126"/>
    </location>
    <ligand>
        <name>NAD(+)</name>
        <dbReference type="ChEBI" id="CHEBI:57540"/>
    </ligand>
</feature>
<dbReference type="EC" id="1.1.1.23" evidence="6"/>
<feature type="binding site" evidence="8">
    <location>
        <position position="210"/>
    </location>
    <ligand>
        <name>NAD(+)</name>
        <dbReference type="ChEBI" id="CHEBI:57540"/>
    </ligand>
</feature>
<dbReference type="Gene3D" id="3.40.50.1980">
    <property type="entry name" value="Nitrogenase molybdenum iron protein domain"/>
    <property type="match status" value="2"/>
</dbReference>